<dbReference type="Pfam" id="PF01075">
    <property type="entry name" value="Glyco_transf_9"/>
    <property type="match status" value="1"/>
</dbReference>
<dbReference type="Pfam" id="PF13176">
    <property type="entry name" value="TPR_7"/>
    <property type="match status" value="1"/>
</dbReference>
<dbReference type="PANTHER" id="PTHR45586:SF1">
    <property type="entry name" value="LIPOPOLYSACCHARIDE ASSEMBLY PROTEIN B"/>
    <property type="match status" value="1"/>
</dbReference>
<dbReference type="SUPFAM" id="SSF48452">
    <property type="entry name" value="TPR-like"/>
    <property type="match status" value="1"/>
</dbReference>
<evidence type="ECO:0000256" key="3">
    <source>
        <dbReference type="PROSITE-ProRule" id="PRU00339"/>
    </source>
</evidence>
<dbReference type="Proteomes" id="UP001431221">
    <property type="component" value="Unassembled WGS sequence"/>
</dbReference>
<dbReference type="InterPro" id="IPR002201">
    <property type="entry name" value="Glyco_trans_9"/>
</dbReference>
<dbReference type="RefSeq" id="WP_248152523.1">
    <property type="nucleotide sequence ID" value="NZ_JALNMJ010000003.1"/>
</dbReference>
<dbReference type="SMART" id="SM00028">
    <property type="entry name" value="TPR"/>
    <property type="match status" value="6"/>
</dbReference>
<dbReference type="Gene3D" id="3.40.50.2000">
    <property type="entry name" value="Glycogen Phosphorylase B"/>
    <property type="match status" value="1"/>
</dbReference>
<dbReference type="InterPro" id="IPR019734">
    <property type="entry name" value="TPR_rpt"/>
</dbReference>
<dbReference type="PROSITE" id="PS50005">
    <property type="entry name" value="TPR"/>
    <property type="match status" value="1"/>
</dbReference>
<evidence type="ECO:0000256" key="4">
    <source>
        <dbReference type="SAM" id="MobiDB-lite"/>
    </source>
</evidence>
<sequence length="638" mass="69977">MMSVDDRLKAAAQHRTFGDRLSAASLYEAVLFMSPGHGAALRALAEIRLEEGNSEAAAKLLQEALTRDPADCDARVLMASLQQVNGNSRDAEKLIEETLVLDPHHPAASVLRAEQFLRSGRFERAERQLRGALEQHPEEADLMSALAGLYARVKHSAAALDLAQQAVSKAPDDPQHLATLGCILAETGNHDKALALLEEAHLKLPADPILMLHLADCQAQTGQVVDARLLAKRLTLQFPDLLAAWLLLMRTETLLGVESDTFPEFLQRVKLHKDKPSALLALATAYRQKGDHDQSLRLLQPLVGAAGKIEHNLYRDVLALYRDCALASDALESLDRIPEQSSAPSATVPGHASPAPGAAYSTEDRLQLETADLFIEPGLTSLEALVLLRFGVQTPTGRKRRRIFGPDYLSPVSDLFPDSIFNSTGTPEWVHAVATPENVVPLSDALFLPSDRLRQLRKTGSYVRPDADRQQVWRASLEDLPRPLIAFSWNSGRSGLLLDDYRPLLDAFQGFQGTSISVMWDDARRQLADWPDLIDAGRHFQSLSDLAALLAEVDLLIGPDGLPLHVAGAMERPAVVLTQPAHPWYWHAQDGKATWYPSVQVLKSKRFGHWASLMEEATEPLLNAIGAHASREAELISG</sequence>
<dbReference type="InterPro" id="IPR051012">
    <property type="entry name" value="CellSynth/LPSAsmb/PSIAsmb"/>
</dbReference>
<accession>A0ABT0GR13</accession>
<keyword evidence="6" id="KW-1185">Reference proteome</keyword>
<dbReference type="InterPro" id="IPR011990">
    <property type="entry name" value="TPR-like_helical_dom_sf"/>
</dbReference>
<dbReference type="Gene3D" id="1.25.40.10">
    <property type="entry name" value="Tetratricopeptide repeat domain"/>
    <property type="match status" value="1"/>
</dbReference>
<dbReference type="Pfam" id="PF14559">
    <property type="entry name" value="TPR_19"/>
    <property type="match status" value="3"/>
</dbReference>
<comment type="caution">
    <text evidence="5">The sequence shown here is derived from an EMBL/GenBank/DDBJ whole genome shotgun (WGS) entry which is preliminary data.</text>
</comment>
<protein>
    <submittedName>
        <fullName evidence="5">Tetratricopeptide repeat protein</fullName>
    </submittedName>
</protein>
<evidence type="ECO:0000313" key="5">
    <source>
        <dbReference type="EMBL" id="MCK7611873.1"/>
    </source>
</evidence>
<reference evidence="5" key="1">
    <citation type="submission" date="2022-04" db="EMBL/GenBank/DDBJ databases">
        <title>Roseibium sp. CAU 1639 isolated from mud.</title>
        <authorList>
            <person name="Kim W."/>
        </authorList>
    </citation>
    <scope>NUCLEOTIDE SEQUENCE</scope>
    <source>
        <strain evidence="5">CAU 1639</strain>
    </source>
</reference>
<dbReference type="EMBL" id="JALNMJ010000003">
    <property type="protein sequence ID" value="MCK7611873.1"/>
    <property type="molecule type" value="Genomic_DNA"/>
</dbReference>
<dbReference type="PANTHER" id="PTHR45586">
    <property type="entry name" value="TPR REPEAT-CONTAINING PROTEIN PA4667"/>
    <property type="match status" value="1"/>
</dbReference>
<evidence type="ECO:0000313" key="6">
    <source>
        <dbReference type="Proteomes" id="UP001431221"/>
    </source>
</evidence>
<feature type="repeat" description="TPR" evidence="3">
    <location>
        <begin position="38"/>
        <end position="71"/>
    </location>
</feature>
<proteinExistence type="predicted"/>
<name>A0ABT0GR13_9HYPH</name>
<evidence type="ECO:0000256" key="2">
    <source>
        <dbReference type="ARBA" id="ARBA00022803"/>
    </source>
</evidence>
<keyword evidence="2 3" id="KW-0802">TPR repeat</keyword>
<gene>
    <name evidence="5" type="ORF">M0H32_06855</name>
</gene>
<feature type="region of interest" description="Disordered" evidence="4">
    <location>
        <begin position="338"/>
        <end position="362"/>
    </location>
</feature>
<evidence type="ECO:0000256" key="1">
    <source>
        <dbReference type="ARBA" id="ARBA00022737"/>
    </source>
</evidence>
<dbReference type="SUPFAM" id="SSF53756">
    <property type="entry name" value="UDP-Glycosyltransferase/glycogen phosphorylase"/>
    <property type="match status" value="1"/>
</dbReference>
<organism evidence="5 6">
    <name type="scientific">Roseibium sediminicola</name>
    <dbReference type="NCBI Taxonomy" id="2933272"/>
    <lineage>
        <taxon>Bacteria</taxon>
        <taxon>Pseudomonadati</taxon>
        <taxon>Pseudomonadota</taxon>
        <taxon>Alphaproteobacteria</taxon>
        <taxon>Hyphomicrobiales</taxon>
        <taxon>Stappiaceae</taxon>
        <taxon>Roseibium</taxon>
    </lineage>
</organism>
<keyword evidence="1" id="KW-0677">Repeat</keyword>